<feature type="short sequence motif" description="'KMSKS' region" evidence="12">
    <location>
        <begin position="601"/>
        <end position="605"/>
    </location>
</feature>
<feature type="domain" description="Methionyl/Valyl/Leucyl/Isoleucyl-tRNA synthetase anticodon-binding" evidence="14">
    <location>
        <begin position="689"/>
        <end position="830"/>
    </location>
</feature>
<dbReference type="EC" id="6.1.1.5" evidence="12"/>
<comment type="function">
    <text evidence="10 12">Catalyzes the attachment of isoleucine to tRNA(Ile). As IleRS can inadvertently accommodate and process structurally similar amino acids such as valine, to avoid such errors it has two additional distinct tRNA(Ile)-dependent editing activities. One activity is designated as 'pretransfer' editing and involves the hydrolysis of activated Val-AMP. The other activity is designated 'posttransfer' editing and involves deacylation of mischarged Val-tRNA(Ile).</text>
</comment>
<keyword evidence="8 12" id="KW-0648">Protein biosynthesis</keyword>
<dbReference type="FunFam" id="3.40.50.620:FF:000241">
    <property type="entry name" value="Isoleucine--tRNA ligase"/>
    <property type="match status" value="1"/>
</dbReference>
<dbReference type="InterPro" id="IPR002301">
    <property type="entry name" value="Ile-tRNA-ligase"/>
</dbReference>
<dbReference type="Gene3D" id="3.40.50.620">
    <property type="entry name" value="HUPs"/>
    <property type="match status" value="2"/>
</dbReference>
<gene>
    <name evidence="12 15" type="primary">ileS</name>
    <name evidence="15" type="ordered locus">NRI_0514</name>
</gene>
<dbReference type="GO" id="GO:0004822">
    <property type="term" value="F:isoleucine-tRNA ligase activity"/>
    <property type="evidence" value="ECO:0007669"/>
    <property type="project" value="UniProtKB-UniRule"/>
</dbReference>
<comment type="domain">
    <text evidence="12">IleRS has two distinct active sites: one for aminoacylation and one for editing. The misactivated valine is translocated from the active site to the editing site, which sterically excludes the correctly activated isoleucine. The single editing site contains two valyl binding pockets, one specific for each substrate (Val-AMP or Val-tRNA(Ile)).</text>
</comment>
<name>C6V528_NEORI</name>
<dbReference type="Pfam" id="PF08264">
    <property type="entry name" value="Anticodon_1"/>
    <property type="match status" value="1"/>
</dbReference>
<dbReference type="AlphaFoldDB" id="C6V528"/>
<dbReference type="FunFam" id="3.40.50.620:FF:000075">
    <property type="entry name" value="Isoleucine--tRNA ligase"/>
    <property type="match status" value="1"/>
</dbReference>
<evidence type="ECO:0000256" key="3">
    <source>
        <dbReference type="ARBA" id="ARBA00022598"/>
    </source>
</evidence>
<keyword evidence="16" id="KW-1185">Reference proteome</keyword>
<evidence type="ECO:0000256" key="12">
    <source>
        <dbReference type="HAMAP-Rule" id="MF_02003"/>
    </source>
</evidence>
<comment type="subcellular location">
    <subcellularLocation>
        <location evidence="12">Cytoplasm</location>
    </subcellularLocation>
</comment>
<keyword evidence="9 12" id="KW-0030">Aminoacyl-tRNA synthetase</keyword>
<comment type="subunit">
    <text evidence="12">Monomer.</text>
</comment>
<dbReference type="SUPFAM" id="SSF47323">
    <property type="entry name" value="Anticodon-binding domain of a subclass of class I aminoacyl-tRNA synthetases"/>
    <property type="match status" value="1"/>
</dbReference>
<dbReference type="InterPro" id="IPR009008">
    <property type="entry name" value="Val/Leu/Ile-tRNA-synth_edit"/>
</dbReference>
<dbReference type="eggNOG" id="COG0060">
    <property type="taxonomic scope" value="Bacteria"/>
</dbReference>
<dbReference type="GO" id="GO:0008270">
    <property type="term" value="F:zinc ion binding"/>
    <property type="evidence" value="ECO:0007669"/>
    <property type="project" value="UniProtKB-UniRule"/>
</dbReference>
<dbReference type="EMBL" id="CP001431">
    <property type="protein sequence ID" value="ACT69493.1"/>
    <property type="molecule type" value="Genomic_DNA"/>
</dbReference>
<dbReference type="InterPro" id="IPR023586">
    <property type="entry name" value="Ile-tRNA-ligase_type2"/>
</dbReference>
<dbReference type="HAMAP" id="MF_02003">
    <property type="entry name" value="Ile_tRNA_synth_type2"/>
    <property type="match status" value="1"/>
</dbReference>
<dbReference type="PRINTS" id="PR00984">
    <property type="entry name" value="TRNASYNTHILE"/>
</dbReference>
<dbReference type="HOGENOM" id="CLU_001493_1_1_5"/>
<keyword evidence="7 12" id="KW-0067">ATP-binding</keyword>
<keyword evidence="4 12" id="KW-0479">Metal-binding</keyword>
<dbReference type="InterPro" id="IPR014729">
    <property type="entry name" value="Rossmann-like_a/b/a_fold"/>
</dbReference>
<dbReference type="STRING" id="434131.NRI_0514"/>
<evidence type="ECO:0000256" key="5">
    <source>
        <dbReference type="ARBA" id="ARBA00022741"/>
    </source>
</evidence>
<evidence type="ECO:0000256" key="4">
    <source>
        <dbReference type="ARBA" id="ARBA00022723"/>
    </source>
</evidence>
<keyword evidence="2 12" id="KW-0963">Cytoplasm</keyword>
<evidence type="ECO:0000256" key="1">
    <source>
        <dbReference type="ARBA" id="ARBA00007078"/>
    </source>
</evidence>
<evidence type="ECO:0000256" key="10">
    <source>
        <dbReference type="ARBA" id="ARBA00025217"/>
    </source>
</evidence>
<dbReference type="Proteomes" id="UP000001627">
    <property type="component" value="Chromosome"/>
</dbReference>
<protein>
    <recommendedName>
        <fullName evidence="12">Isoleucine--tRNA ligase</fullName>
        <ecNumber evidence="12">6.1.1.5</ecNumber>
    </recommendedName>
    <alternativeName>
        <fullName evidence="12">Isoleucyl-tRNA synthetase</fullName>
        <shortName evidence="12">IleRS</shortName>
    </alternativeName>
</protein>
<evidence type="ECO:0000256" key="6">
    <source>
        <dbReference type="ARBA" id="ARBA00022833"/>
    </source>
</evidence>
<dbReference type="KEGG" id="nri:NRI_0514"/>
<dbReference type="PANTHER" id="PTHR42780:SF1">
    <property type="entry name" value="ISOLEUCINE--TRNA LIGASE, CYTOPLASMIC"/>
    <property type="match status" value="1"/>
</dbReference>
<dbReference type="GO" id="GO:0002161">
    <property type="term" value="F:aminoacyl-tRNA deacylase activity"/>
    <property type="evidence" value="ECO:0007669"/>
    <property type="project" value="InterPro"/>
</dbReference>
<evidence type="ECO:0000259" key="14">
    <source>
        <dbReference type="Pfam" id="PF08264"/>
    </source>
</evidence>
<dbReference type="InterPro" id="IPR013155">
    <property type="entry name" value="M/V/L/I-tRNA-synth_anticd-bd"/>
</dbReference>
<evidence type="ECO:0000256" key="11">
    <source>
        <dbReference type="ARBA" id="ARBA00048359"/>
    </source>
</evidence>
<dbReference type="InterPro" id="IPR033709">
    <property type="entry name" value="Anticodon_Ile_ABEc"/>
</dbReference>
<proteinExistence type="inferred from homology"/>
<dbReference type="GO" id="GO:0000049">
    <property type="term" value="F:tRNA binding"/>
    <property type="evidence" value="ECO:0007669"/>
    <property type="project" value="InterPro"/>
</dbReference>
<feature type="binding site" evidence="12">
    <location>
        <position position="604"/>
    </location>
    <ligand>
        <name>ATP</name>
        <dbReference type="ChEBI" id="CHEBI:30616"/>
    </ligand>
</feature>
<evidence type="ECO:0000313" key="16">
    <source>
        <dbReference type="Proteomes" id="UP000001627"/>
    </source>
</evidence>
<keyword evidence="5 12" id="KW-0547">Nucleotide-binding</keyword>
<dbReference type="PROSITE" id="PS00178">
    <property type="entry name" value="AA_TRNA_LIGASE_I"/>
    <property type="match status" value="1"/>
</dbReference>
<evidence type="ECO:0000256" key="2">
    <source>
        <dbReference type="ARBA" id="ARBA00022490"/>
    </source>
</evidence>
<dbReference type="GO" id="GO:0005737">
    <property type="term" value="C:cytoplasm"/>
    <property type="evidence" value="ECO:0007669"/>
    <property type="project" value="UniProtKB-SubCell"/>
</dbReference>
<evidence type="ECO:0000256" key="9">
    <source>
        <dbReference type="ARBA" id="ARBA00023146"/>
    </source>
</evidence>
<dbReference type="SUPFAM" id="SSF50677">
    <property type="entry name" value="ValRS/IleRS/LeuRS editing domain"/>
    <property type="match status" value="1"/>
</dbReference>
<dbReference type="OrthoDB" id="9810365at2"/>
<comment type="similarity">
    <text evidence="1 12">Belongs to the class-I aminoacyl-tRNA synthetase family. IleS type 2 subfamily.</text>
</comment>
<evidence type="ECO:0000256" key="7">
    <source>
        <dbReference type="ARBA" id="ARBA00022840"/>
    </source>
</evidence>
<dbReference type="CDD" id="cd00818">
    <property type="entry name" value="IleRS_core"/>
    <property type="match status" value="1"/>
</dbReference>
<dbReference type="InterPro" id="IPR002300">
    <property type="entry name" value="aa-tRNA-synth_Ia"/>
</dbReference>
<dbReference type="SUPFAM" id="SSF52374">
    <property type="entry name" value="Nucleotidylyl transferase"/>
    <property type="match status" value="1"/>
</dbReference>
<keyword evidence="6 12" id="KW-0862">Zinc</keyword>
<dbReference type="NCBIfam" id="TIGR00392">
    <property type="entry name" value="ileS"/>
    <property type="match status" value="1"/>
</dbReference>
<dbReference type="InterPro" id="IPR009080">
    <property type="entry name" value="tRNAsynth_Ia_anticodon-bd"/>
</dbReference>
<dbReference type="GO" id="GO:0006428">
    <property type="term" value="P:isoleucyl-tRNA aminoacylation"/>
    <property type="evidence" value="ECO:0007669"/>
    <property type="project" value="UniProtKB-UniRule"/>
</dbReference>
<comment type="cofactor">
    <cofactor evidence="12">
        <name>Zn(2+)</name>
        <dbReference type="ChEBI" id="CHEBI:29105"/>
    </cofactor>
</comment>
<dbReference type="RefSeq" id="WP_015816380.1">
    <property type="nucleotide sequence ID" value="NC_013009.1"/>
</dbReference>
<accession>C6V528</accession>
<feature type="domain" description="Aminoacyl-tRNA synthetase class Ia" evidence="13">
    <location>
        <begin position="21"/>
        <end position="634"/>
    </location>
</feature>
<organism evidence="15 16">
    <name type="scientific">Neorickettsia risticii (strain Illinois)</name>
    <dbReference type="NCBI Taxonomy" id="434131"/>
    <lineage>
        <taxon>Bacteria</taxon>
        <taxon>Pseudomonadati</taxon>
        <taxon>Pseudomonadota</taxon>
        <taxon>Alphaproteobacteria</taxon>
        <taxon>Rickettsiales</taxon>
        <taxon>Anaplasmataceae</taxon>
        <taxon>Neorickettsia</taxon>
    </lineage>
</organism>
<dbReference type="GO" id="GO:0005524">
    <property type="term" value="F:ATP binding"/>
    <property type="evidence" value="ECO:0007669"/>
    <property type="project" value="UniProtKB-UniRule"/>
</dbReference>
<sequence length="1045" mass="120206">MSNSSYREISQNLSFAKIEEQILQFWEKNRVFAHSVSSRTDNGEFVSYDGPPFANGLPHYGHLLTGFIKDTVARYQTMLGKKVERRFGWDCHGLPAEMYTEKTLKISGKEAIKNFGIDKFNAECKKSVLLFSSEWEYYVTRQGRWVDFHNDYKTMDLSFMESVIWAFRELYKKGLIYESVKVVPYSWACQTPLSNFETRLDNAYREKKSKSVTVAFELEEDLFGDGKTSYLLAWTTTPWTLPSNMMLGISEHVVYTRVEKDGKYYISSQSSNKEVGGIIVPSELLVGKRYKPLFKFFAHEKENGAFVIQYADFVTDEDGTGIVHIAPGFGEEDFELAKKHGITVVCPVDDGARFTSEVPQFAGRHVFETNEDIILILKEKKQLIKIEEYVHSYPHCWRTDTPLIYRVVPSWYLSVSKIKERMLELNDSINWIPAHLKEGLVGKWLENAKDWAISRNRFWGTPVPIWKSTDPSHPRIDVYGSITEIEKDFGVKITDLHRPFIDTLTRKNPDDPTGKSSMVRVESVLDCWFESGSMPFAQVHYPFENKEWFEKNFPSDFITEYVAQTRGWFYTLMVLSVALFDSVPFKNCLAHGVILDKDGKKLSKRLNNYKDPKELFDEYGADALRFLMLSSSVMNGGTLLIDKGGEIIKDVIRLLLKPLYSAYNFFATYANYHSIRVPNGMNDSANLLDRYILSEYRAFSQKIRNAMDGYHIQSACKNVLSFIDTLNNWYIRRSRERFVAGEQQAFEVLHFVLSEMLKIIAPLLPMNAEKIWMALHNDKTTSVHLEKYPEVNVLPEDEEIIQTMQLTREICNTAFSIRNKNAVRIRQPLRHLEVIGKVSSTFTGNTELLSILKDEANVKCITFKESDPQVRQSLKLNFHVLGKRYPKEVKHMINELKSGNWESILSGEVYLGGRLLKNDEYEISVVSESSNTGQVASFCLAVKLDLKLDEELMSEGRFRDLVRMIQQTRKSAGLTIKEKVTIKVYAPAEYLDTLEKFKSSLIVSTYANQIIANRSNNFSDCSFIEEISQKIKIGIMREDSACGHS</sequence>
<dbReference type="CDD" id="cd07961">
    <property type="entry name" value="Anticodon_Ia_Ile_ABEc"/>
    <property type="match status" value="1"/>
</dbReference>
<evidence type="ECO:0000256" key="8">
    <source>
        <dbReference type="ARBA" id="ARBA00022917"/>
    </source>
</evidence>
<dbReference type="PANTHER" id="PTHR42780">
    <property type="entry name" value="SOLEUCYL-TRNA SYNTHETASE"/>
    <property type="match status" value="1"/>
</dbReference>
<comment type="catalytic activity">
    <reaction evidence="11 12">
        <text>tRNA(Ile) + L-isoleucine + ATP = L-isoleucyl-tRNA(Ile) + AMP + diphosphate</text>
        <dbReference type="Rhea" id="RHEA:11060"/>
        <dbReference type="Rhea" id="RHEA-COMP:9666"/>
        <dbReference type="Rhea" id="RHEA-COMP:9695"/>
        <dbReference type="ChEBI" id="CHEBI:30616"/>
        <dbReference type="ChEBI" id="CHEBI:33019"/>
        <dbReference type="ChEBI" id="CHEBI:58045"/>
        <dbReference type="ChEBI" id="CHEBI:78442"/>
        <dbReference type="ChEBI" id="CHEBI:78528"/>
        <dbReference type="ChEBI" id="CHEBI:456215"/>
        <dbReference type="EC" id="6.1.1.5"/>
    </reaction>
</comment>
<evidence type="ECO:0000313" key="15">
    <source>
        <dbReference type="EMBL" id="ACT69493.1"/>
    </source>
</evidence>
<dbReference type="Pfam" id="PF00133">
    <property type="entry name" value="tRNA-synt_1"/>
    <property type="match status" value="1"/>
</dbReference>
<evidence type="ECO:0000259" key="13">
    <source>
        <dbReference type="Pfam" id="PF00133"/>
    </source>
</evidence>
<dbReference type="Gene3D" id="1.10.730.10">
    <property type="entry name" value="Isoleucyl-tRNA Synthetase, Domain 1"/>
    <property type="match status" value="1"/>
</dbReference>
<feature type="short sequence motif" description="'HIGH' region" evidence="12">
    <location>
        <begin position="52"/>
        <end position="62"/>
    </location>
</feature>
<dbReference type="Pfam" id="PF19302">
    <property type="entry name" value="DUF5915"/>
    <property type="match status" value="1"/>
</dbReference>
<reference evidence="15 16" key="1">
    <citation type="journal article" date="2009" name="Nucleic Acids Res.">
        <title>Analysis of complete genome sequence of Neorickettsia risticii: causative agent of Potomac horse fever.</title>
        <authorList>
            <person name="Lin M."/>
            <person name="Zhang C."/>
            <person name="Gibson K."/>
            <person name="Rikihisa Y."/>
        </authorList>
    </citation>
    <scope>NUCLEOTIDE SEQUENCE [LARGE SCALE GENOMIC DNA]</scope>
    <source>
        <strain evidence="15 16">Illinois</strain>
    </source>
</reference>
<dbReference type="InterPro" id="IPR001412">
    <property type="entry name" value="aa-tRNA-synth_I_CS"/>
</dbReference>
<keyword evidence="3 12" id="KW-0436">Ligase</keyword>